<gene>
    <name evidence="2" type="ORF">GFD25_00250</name>
</gene>
<reference evidence="2 3" key="1">
    <citation type="submission" date="2019-10" db="EMBL/GenBank/DDBJ databases">
        <title>Bifidobacterium from non-human primates.</title>
        <authorList>
            <person name="Modesto M."/>
        </authorList>
    </citation>
    <scope>NUCLEOTIDE SEQUENCE [LARGE SCALE GENOMIC DNA]</scope>
    <source>
        <strain evidence="2 3">TRE17</strain>
    </source>
</reference>
<dbReference type="PANTHER" id="PTHR34351">
    <property type="entry name" value="SLR1927 PROTEIN-RELATED"/>
    <property type="match status" value="1"/>
</dbReference>
<evidence type="ECO:0000313" key="3">
    <source>
        <dbReference type="Proteomes" id="UP000469194"/>
    </source>
</evidence>
<dbReference type="EMBL" id="WHZW01000001">
    <property type="protein sequence ID" value="NEG88457.1"/>
    <property type="molecule type" value="Genomic_DNA"/>
</dbReference>
<name>A0A6N9Z1G0_9BIFI</name>
<dbReference type="Pfam" id="PF01882">
    <property type="entry name" value="DUF58"/>
    <property type="match status" value="1"/>
</dbReference>
<sequence>MRGGTSMPGMFVSFPPVRMHRLRRMLDDRIRSVGLSPRGWTASCMTLVCLMVWPLTGWREFLSAGMAFGIPLAYAMLMARGGGRLHVTLEAPDAIVQGDEVRLRLTASYGARRRFGCGKRRFVIRLVVPIAGTRSFDDATGTSVPQPSSTSRTEEWFEIPPLADGASVTLDRSWTASSRTILRIGPACMRVGDPFGLVLRRRYMSDAITVRVWPRTVWCLLPASGSLRSPEGSPVNGTVDDGLDFLSLREYRPGDPVRGIHWPSSAKTGVPMVRQYEPWMRIATVMAVDADPNGYSGSDEFELAVAVYASLGEACLSVRRPLIVTDGTWTLRPASVPAWLDHCSGIAPNGSDAGRGERPEASALPTSTMWSGGEGVAYRFMVSGSATSPEWTGHHTRDETSGTRQVSFRIRFGERPSVRTAAWGTVAVVGALADLPKVMGAII</sequence>
<protein>
    <submittedName>
        <fullName evidence="2">DUF58 domain-containing protein</fullName>
    </submittedName>
</protein>
<dbReference type="InterPro" id="IPR002881">
    <property type="entry name" value="DUF58"/>
</dbReference>
<feature type="domain" description="DUF58" evidence="1">
    <location>
        <begin position="248"/>
        <end position="310"/>
    </location>
</feature>
<dbReference type="PANTHER" id="PTHR34351:SF1">
    <property type="entry name" value="SLR1927 PROTEIN"/>
    <property type="match status" value="1"/>
</dbReference>
<evidence type="ECO:0000259" key="1">
    <source>
        <dbReference type="Pfam" id="PF01882"/>
    </source>
</evidence>
<keyword evidence="3" id="KW-1185">Reference proteome</keyword>
<proteinExistence type="predicted"/>
<dbReference type="Proteomes" id="UP000469194">
    <property type="component" value="Unassembled WGS sequence"/>
</dbReference>
<evidence type="ECO:0000313" key="2">
    <source>
        <dbReference type="EMBL" id="NEG88457.1"/>
    </source>
</evidence>
<dbReference type="AlphaFoldDB" id="A0A6N9Z1G0"/>
<organism evidence="2 3">
    <name type="scientific">Bifidobacterium aerophilum</name>
    <dbReference type="NCBI Taxonomy" id="1798155"/>
    <lineage>
        <taxon>Bacteria</taxon>
        <taxon>Bacillati</taxon>
        <taxon>Actinomycetota</taxon>
        <taxon>Actinomycetes</taxon>
        <taxon>Bifidobacteriales</taxon>
        <taxon>Bifidobacteriaceae</taxon>
        <taxon>Bifidobacterium</taxon>
    </lineage>
</organism>
<accession>A0A6N9Z1G0</accession>
<comment type="caution">
    <text evidence="2">The sequence shown here is derived from an EMBL/GenBank/DDBJ whole genome shotgun (WGS) entry which is preliminary data.</text>
</comment>